<evidence type="ECO:0000256" key="1">
    <source>
        <dbReference type="SAM" id="MobiDB-lite"/>
    </source>
</evidence>
<feature type="compositionally biased region" description="Basic and acidic residues" evidence="1">
    <location>
        <begin position="1"/>
        <end position="15"/>
    </location>
</feature>
<name>A0A2Z7BUQ2_9LAMI</name>
<feature type="compositionally biased region" description="Low complexity" evidence="1">
    <location>
        <begin position="42"/>
        <end position="55"/>
    </location>
</feature>
<evidence type="ECO:0000313" key="3">
    <source>
        <dbReference type="Proteomes" id="UP000250235"/>
    </source>
</evidence>
<protein>
    <submittedName>
        <fullName evidence="2">Uncharacterized protein</fullName>
    </submittedName>
</protein>
<feature type="compositionally biased region" description="Basic residues" evidence="1">
    <location>
        <begin position="27"/>
        <end position="41"/>
    </location>
</feature>
<gene>
    <name evidence="2" type="ORF">F511_27465</name>
</gene>
<evidence type="ECO:0000313" key="2">
    <source>
        <dbReference type="EMBL" id="KZV38313.1"/>
    </source>
</evidence>
<sequence length="177" mass="19930">MDKSMDIDEGLENRRSRVRPQVVQGHQRFRPRGRQFKKKSGSRSSGSDSSSSGSSSRVEFCGQCGGRHPTVQCVRVQGSCNVCGQYGHLRECVLWLDLSIPPPHRIVEVDRLEVVLFLLRSRASTLRIFPDSESYRDNLATVHRTLSSPIVGGRQLRLKCEICVARDFFVVIVAQET</sequence>
<keyword evidence="3" id="KW-1185">Reference proteome</keyword>
<dbReference type="Proteomes" id="UP000250235">
    <property type="component" value="Unassembled WGS sequence"/>
</dbReference>
<organism evidence="2 3">
    <name type="scientific">Dorcoceras hygrometricum</name>
    <dbReference type="NCBI Taxonomy" id="472368"/>
    <lineage>
        <taxon>Eukaryota</taxon>
        <taxon>Viridiplantae</taxon>
        <taxon>Streptophyta</taxon>
        <taxon>Embryophyta</taxon>
        <taxon>Tracheophyta</taxon>
        <taxon>Spermatophyta</taxon>
        <taxon>Magnoliopsida</taxon>
        <taxon>eudicotyledons</taxon>
        <taxon>Gunneridae</taxon>
        <taxon>Pentapetalae</taxon>
        <taxon>asterids</taxon>
        <taxon>lamiids</taxon>
        <taxon>Lamiales</taxon>
        <taxon>Gesneriaceae</taxon>
        <taxon>Didymocarpoideae</taxon>
        <taxon>Trichosporeae</taxon>
        <taxon>Loxocarpinae</taxon>
        <taxon>Dorcoceras</taxon>
    </lineage>
</organism>
<feature type="region of interest" description="Disordered" evidence="1">
    <location>
        <begin position="1"/>
        <end position="55"/>
    </location>
</feature>
<proteinExistence type="predicted"/>
<accession>A0A2Z7BUQ2</accession>
<dbReference type="EMBL" id="KV001978">
    <property type="protein sequence ID" value="KZV38313.1"/>
    <property type="molecule type" value="Genomic_DNA"/>
</dbReference>
<dbReference type="OrthoDB" id="786614at2759"/>
<dbReference type="AlphaFoldDB" id="A0A2Z7BUQ2"/>
<reference evidence="2 3" key="1">
    <citation type="journal article" date="2015" name="Proc. Natl. Acad. Sci. U.S.A.">
        <title>The resurrection genome of Boea hygrometrica: A blueprint for survival of dehydration.</title>
        <authorList>
            <person name="Xiao L."/>
            <person name="Yang G."/>
            <person name="Zhang L."/>
            <person name="Yang X."/>
            <person name="Zhao S."/>
            <person name="Ji Z."/>
            <person name="Zhou Q."/>
            <person name="Hu M."/>
            <person name="Wang Y."/>
            <person name="Chen M."/>
            <person name="Xu Y."/>
            <person name="Jin H."/>
            <person name="Xiao X."/>
            <person name="Hu G."/>
            <person name="Bao F."/>
            <person name="Hu Y."/>
            <person name="Wan P."/>
            <person name="Li L."/>
            <person name="Deng X."/>
            <person name="Kuang T."/>
            <person name="Xiang C."/>
            <person name="Zhu J.K."/>
            <person name="Oliver M.J."/>
            <person name="He Y."/>
        </authorList>
    </citation>
    <scope>NUCLEOTIDE SEQUENCE [LARGE SCALE GENOMIC DNA]</scope>
    <source>
        <strain evidence="3">cv. XS01</strain>
    </source>
</reference>